<dbReference type="Gene3D" id="2.20.200.10">
    <property type="entry name" value="Outer membrane efflux proteins (OEP)"/>
    <property type="match status" value="1"/>
</dbReference>
<accession>X2LJR5</accession>
<dbReference type="PANTHER" id="PTHR30203">
    <property type="entry name" value="OUTER MEMBRANE CATION EFFLUX PROTEIN"/>
    <property type="match status" value="1"/>
</dbReference>
<evidence type="ECO:0000313" key="3">
    <source>
        <dbReference type="EMBL" id="AHN97966.1"/>
    </source>
</evidence>
<dbReference type="InterPro" id="IPR010131">
    <property type="entry name" value="MdtP/NodT-like"/>
</dbReference>
<keyword evidence="2" id="KW-1134">Transmembrane beta strand</keyword>
<keyword evidence="2" id="KW-0732">Signal</keyword>
<evidence type="ECO:0000256" key="1">
    <source>
        <dbReference type="ARBA" id="ARBA00007613"/>
    </source>
</evidence>
<organism evidence="3">
    <name type="scientific">uncultured bacterium lac160</name>
    <dbReference type="NCBI Taxonomy" id="1447241"/>
    <lineage>
        <taxon>Bacteria</taxon>
        <taxon>environmental samples</taxon>
    </lineage>
</organism>
<dbReference type="Gene3D" id="1.20.1600.10">
    <property type="entry name" value="Outer membrane efflux proteins (OEP)"/>
    <property type="match status" value="1"/>
</dbReference>
<dbReference type="GO" id="GO:0005886">
    <property type="term" value="C:plasma membrane"/>
    <property type="evidence" value="ECO:0007669"/>
    <property type="project" value="UniProtKB-SubCell"/>
</dbReference>
<dbReference type="AlphaFoldDB" id="X2LJR5"/>
<sequence>MHKATIWLTFLLNACASTAAYRAPEVQVPTAFRERLDSLAPPARPSPDAVPTAAADTTAVGEYWRSLGDTTLIRLLEQALNANYDVRVAEARIRGARASRLEAALDFVPTVTAAAGYTRQRIAAASFPVGGGSFPDQDVWDAGFDASWELDVFGRIRRGVQARGALVGAAEEDLRNVQVSLAAELARVYFELRGAQEQLAVAQRNGENQRRTLQLTRERLEGGRGTAFDTERAQTQLSLTLALIPGFESSVAAAQYRLGVLVGRPPAAVAGELDSIAPMPPLPATVAVSAPDTLIRSRPDVAAAERRVAAEHAFVGVAKADYLPRLNLGGTAGFTSDEFGDLGGDGTFRYAVGPFVSWPFLNLGRVKARTDQARSLEAEARAQYDQTVLQALEEVESSLVAYRSSLGRVEQVREAAEASARAADLARLRFTGGVADFLQVLDAERTQLETENQLAQARIDASTSYAALYKALGGEPVR</sequence>
<feature type="chain" id="PRO_5001444678" description="RND transporter" evidence="2">
    <location>
        <begin position="20"/>
        <end position="478"/>
    </location>
</feature>
<keyword evidence="2" id="KW-0449">Lipoprotein</keyword>
<dbReference type="InterPro" id="IPR003423">
    <property type="entry name" value="OMP_efflux"/>
</dbReference>
<comment type="similarity">
    <text evidence="1 2">Belongs to the outer membrane factor (OMF) (TC 1.B.17) family.</text>
</comment>
<protein>
    <recommendedName>
        <fullName evidence="4">RND transporter</fullName>
    </recommendedName>
</protein>
<keyword evidence="2" id="KW-0472">Membrane</keyword>
<dbReference type="NCBIfam" id="TIGR01845">
    <property type="entry name" value="outer_NodT"/>
    <property type="match status" value="1"/>
</dbReference>
<dbReference type="GO" id="GO:0015562">
    <property type="term" value="F:efflux transmembrane transporter activity"/>
    <property type="evidence" value="ECO:0007669"/>
    <property type="project" value="InterPro"/>
</dbReference>
<dbReference type="Pfam" id="PF02321">
    <property type="entry name" value="OEP"/>
    <property type="match status" value="2"/>
</dbReference>
<dbReference type="PANTHER" id="PTHR30203:SF25">
    <property type="entry name" value="OUTER MEMBRANE PROTEIN-RELATED"/>
    <property type="match status" value="1"/>
</dbReference>
<name>X2LJR5_9BACT</name>
<evidence type="ECO:0000256" key="2">
    <source>
        <dbReference type="RuleBase" id="RU362097"/>
    </source>
</evidence>
<reference evidence="3" key="1">
    <citation type="submission" date="2013-10" db="EMBL/GenBank/DDBJ databases">
        <title>Functional metagenomics reveals novel beta-galactosidases not predictable from gene sequences.</title>
        <authorList>
            <person name="Cheng J."/>
            <person name="Engel K."/>
            <person name="Romantsov T."/>
            <person name="Neufeld J.D."/>
            <person name="Rose D.R."/>
            <person name="Charles T.C."/>
        </authorList>
    </citation>
    <scope>NUCLEOTIDE SEQUENCE</scope>
</reference>
<dbReference type="EMBL" id="KF796606">
    <property type="protein sequence ID" value="AHN97966.1"/>
    <property type="molecule type" value="Genomic_DNA"/>
</dbReference>
<feature type="signal peptide" evidence="2">
    <location>
        <begin position="1"/>
        <end position="19"/>
    </location>
</feature>
<keyword evidence="2" id="KW-0564">Palmitate</keyword>
<keyword evidence="2" id="KW-0812">Transmembrane</keyword>
<dbReference type="SUPFAM" id="SSF56954">
    <property type="entry name" value="Outer membrane efflux proteins (OEP)"/>
    <property type="match status" value="1"/>
</dbReference>
<proteinExistence type="inferred from homology"/>
<comment type="subcellular location">
    <subcellularLocation>
        <location evidence="2">Cell membrane</location>
        <topology evidence="2">Lipid-anchor</topology>
    </subcellularLocation>
</comment>
<evidence type="ECO:0008006" key="4">
    <source>
        <dbReference type="Google" id="ProtNLM"/>
    </source>
</evidence>